<sequence>MHNLSLNMSTQPNAGIPLFHKPSTTGYKLLELSPELVDLLESKDPPTLTISPSSSSAVLHAPSIDKSYSLRQKNTSNALILLSPTTVTNFSSSPPGGITTIATVHETIELVPIATSTTPGGEKGTEAAAQKPRGKWHEKFGKGR</sequence>
<evidence type="ECO:0008006" key="4">
    <source>
        <dbReference type="Google" id="ProtNLM"/>
    </source>
</evidence>
<dbReference type="GO" id="GO:0031390">
    <property type="term" value="C:Ctf18 RFC-like complex"/>
    <property type="evidence" value="ECO:0007669"/>
    <property type="project" value="InterPro"/>
</dbReference>
<keyword evidence="3" id="KW-1185">Reference proteome</keyword>
<dbReference type="EMBL" id="MU864941">
    <property type="protein sequence ID" value="KAK4465176.1"/>
    <property type="molecule type" value="Genomic_DNA"/>
</dbReference>
<evidence type="ECO:0000256" key="1">
    <source>
        <dbReference type="SAM" id="MobiDB-lite"/>
    </source>
</evidence>
<feature type="region of interest" description="Disordered" evidence="1">
    <location>
        <begin position="115"/>
        <end position="144"/>
    </location>
</feature>
<evidence type="ECO:0000313" key="2">
    <source>
        <dbReference type="EMBL" id="KAK4465176.1"/>
    </source>
</evidence>
<protein>
    <recommendedName>
        <fullName evidence="4">Sister chromatid cohesion protein DCC1</fullName>
    </recommendedName>
</protein>
<accession>A0AAV9HWS3</accession>
<feature type="compositionally biased region" description="Basic and acidic residues" evidence="1">
    <location>
        <begin position="135"/>
        <end position="144"/>
    </location>
</feature>
<dbReference type="InterPro" id="IPR019128">
    <property type="entry name" value="Dcc1"/>
</dbReference>
<dbReference type="GO" id="GO:0007064">
    <property type="term" value="P:mitotic sister chromatid cohesion"/>
    <property type="evidence" value="ECO:0007669"/>
    <property type="project" value="InterPro"/>
</dbReference>
<comment type="caution">
    <text evidence="2">The sequence shown here is derived from an EMBL/GenBank/DDBJ whole genome shotgun (WGS) entry which is preliminary data.</text>
</comment>
<name>A0AAV9HWS3_9PEZI</name>
<dbReference type="AlphaFoldDB" id="A0AAV9HWS3"/>
<gene>
    <name evidence="2" type="ORF">QBC42DRAFT_261748</name>
</gene>
<dbReference type="Proteomes" id="UP001321749">
    <property type="component" value="Unassembled WGS sequence"/>
</dbReference>
<organism evidence="2 3">
    <name type="scientific">Cladorrhinum samala</name>
    <dbReference type="NCBI Taxonomy" id="585594"/>
    <lineage>
        <taxon>Eukaryota</taxon>
        <taxon>Fungi</taxon>
        <taxon>Dikarya</taxon>
        <taxon>Ascomycota</taxon>
        <taxon>Pezizomycotina</taxon>
        <taxon>Sordariomycetes</taxon>
        <taxon>Sordariomycetidae</taxon>
        <taxon>Sordariales</taxon>
        <taxon>Podosporaceae</taxon>
        <taxon>Cladorrhinum</taxon>
    </lineage>
</organism>
<reference evidence="2" key="2">
    <citation type="submission" date="2023-06" db="EMBL/GenBank/DDBJ databases">
        <authorList>
            <consortium name="Lawrence Berkeley National Laboratory"/>
            <person name="Mondo S.J."/>
            <person name="Hensen N."/>
            <person name="Bonometti L."/>
            <person name="Westerberg I."/>
            <person name="Brannstrom I.O."/>
            <person name="Guillou S."/>
            <person name="Cros-Aarteil S."/>
            <person name="Calhoun S."/>
            <person name="Haridas S."/>
            <person name="Kuo A."/>
            <person name="Pangilinan J."/>
            <person name="Riley R."/>
            <person name="Labutti K."/>
            <person name="Andreopoulos B."/>
            <person name="Lipzen A."/>
            <person name="Chen C."/>
            <person name="Yanf M."/>
            <person name="Daum C."/>
            <person name="Ng V."/>
            <person name="Clum A."/>
            <person name="Steindorff A."/>
            <person name="Ohm R."/>
            <person name="Martin F."/>
            <person name="Silar P."/>
            <person name="Natvig D."/>
            <person name="Lalanne C."/>
            <person name="Gautier V."/>
            <person name="Ament-Velasquez S.L."/>
            <person name="Kruys A."/>
            <person name="Hutchinson M.I."/>
            <person name="Powell A.J."/>
            <person name="Barry K."/>
            <person name="Miller A.N."/>
            <person name="Grigoriev I.V."/>
            <person name="Debuchy R."/>
            <person name="Gladieux P."/>
            <person name="Thoren M.H."/>
            <person name="Johannesson H."/>
        </authorList>
    </citation>
    <scope>NUCLEOTIDE SEQUENCE</scope>
    <source>
        <strain evidence="2">PSN324</strain>
    </source>
</reference>
<dbReference type="Pfam" id="PF09724">
    <property type="entry name" value="Dcc1"/>
    <property type="match status" value="1"/>
</dbReference>
<proteinExistence type="predicted"/>
<reference evidence="2" key="1">
    <citation type="journal article" date="2023" name="Mol. Phylogenet. Evol.">
        <title>Genome-scale phylogeny and comparative genomics of the fungal order Sordariales.</title>
        <authorList>
            <person name="Hensen N."/>
            <person name="Bonometti L."/>
            <person name="Westerberg I."/>
            <person name="Brannstrom I.O."/>
            <person name="Guillou S."/>
            <person name="Cros-Aarteil S."/>
            <person name="Calhoun S."/>
            <person name="Haridas S."/>
            <person name="Kuo A."/>
            <person name="Mondo S."/>
            <person name="Pangilinan J."/>
            <person name="Riley R."/>
            <person name="LaButti K."/>
            <person name="Andreopoulos B."/>
            <person name="Lipzen A."/>
            <person name="Chen C."/>
            <person name="Yan M."/>
            <person name="Daum C."/>
            <person name="Ng V."/>
            <person name="Clum A."/>
            <person name="Steindorff A."/>
            <person name="Ohm R.A."/>
            <person name="Martin F."/>
            <person name="Silar P."/>
            <person name="Natvig D.O."/>
            <person name="Lalanne C."/>
            <person name="Gautier V."/>
            <person name="Ament-Velasquez S.L."/>
            <person name="Kruys A."/>
            <person name="Hutchinson M.I."/>
            <person name="Powell A.J."/>
            <person name="Barry K."/>
            <person name="Miller A.N."/>
            <person name="Grigoriev I.V."/>
            <person name="Debuchy R."/>
            <person name="Gladieux P."/>
            <person name="Hiltunen Thoren M."/>
            <person name="Johannesson H."/>
        </authorList>
    </citation>
    <scope>NUCLEOTIDE SEQUENCE</scope>
    <source>
        <strain evidence="2">PSN324</strain>
    </source>
</reference>
<evidence type="ECO:0000313" key="3">
    <source>
        <dbReference type="Proteomes" id="UP001321749"/>
    </source>
</evidence>